<dbReference type="EMBL" id="LOCK01000009">
    <property type="protein sequence ID" value="KTE93071.1"/>
    <property type="molecule type" value="Genomic_DNA"/>
</dbReference>
<dbReference type="Pfam" id="PF04205">
    <property type="entry name" value="FMN_bind"/>
    <property type="match status" value="1"/>
</dbReference>
<evidence type="ECO:0000313" key="3">
    <source>
        <dbReference type="EMBL" id="KTE93071.1"/>
    </source>
</evidence>
<sequence length="122" mass="12172">MKKFTISKIGAVILSVACLISLVGCSAESGAASGYKDGTYEGVSPNGIHGEIAVAVEIADGKIADVKVTSHGETEGIGTLAVEQLPGKIVEAQSTEVDGVSGASVSSAAIKEAINDALIKAK</sequence>
<dbReference type="Proteomes" id="UP000054623">
    <property type="component" value="Unassembled WGS sequence"/>
</dbReference>
<dbReference type="RefSeq" id="WP_041272638.1">
    <property type="nucleotide sequence ID" value="NZ_LOCK01000009.1"/>
</dbReference>
<proteinExistence type="predicted"/>
<dbReference type="GO" id="GO:0010181">
    <property type="term" value="F:FMN binding"/>
    <property type="evidence" value="ECO:0007669"/>
    <property type="project" value="InterPro"/>
</dbReference>
<dbReference type="PROSITE" id="PS51257">
    <property type="entry name" value="PROKAR_LIPOPROTEIN"/>
    <property type="match status" value="1"/>
</dbReference>
<gene>
    <name evidence="3" type="ORF">AT727_16535</name>
</gene>
<evidence type="ECO:0000313" key="4">
    <source>
        <dbReference type="Proteomes" id="UP000054623"/>
    </source>
</evidence>
<protein>
    <submittedName>
        <fullName evidence="3">FMN-binding protein</fullName>
    </submittedName>
</protein>
<dbReference type="SMART" id="SM00900">
    <property type="entry name" value="FMN_bind"/>
    <property type="match status" value="1"/>
</dbReference>
<keyword evidence="1" id="KW-0732">Signal</keyword>
<dbReference type="AlphaFoldDB" id="A0A0W1JPD5"/>
<dbReference type="Gene3D" id="3.90.1010.20">
    <property type="match status" value="1"/>
</dbReference>
<feature type="signal peptide" evidence="1">
    <location>
        <begin position="1"/>
        <end position="26"/>
    </location>
</feature>
<evidence type="ECO:0000259" key="2">
    <source>
        <dbReference type="SMART" id="SM00900"/>
    </source>
</evidence>
<comment type="caution">
    <text evidence="3">The sequence shown here is derived from an EMBL/GenBank/DDBJ whole genome shotgun (WGS) entry which is preliminary data.</text>
</comment>
<reference evidence="3 4" key="1">
    <citation type="submission" date="2015-12" db="EMBL/GenBank/DDBJ databases">
        <title>Draft Genome Sequence of Desulfitobacterium hafniense Strain DH, a Sulfate-reducing Bacterium Isolated from Paddy Soils.</title>
        <authorList>
            <person name="Bao P."/>
            <person name="Zhang X."/>
            <person name="Li G."/>
        </authorList>
    </citation>
    <scope>NUCLEOTIDE SEQUENCE [LARGE SCALE GENOMIC DNA]</scope>
    <source>
        <strain evidence="3 4">DH</strain>
    </source>
</reference>
<dbReference type="GO" id="GO:0016020">
    <property type="term" value="C:membrane"/>
    <property type="evidence" value="ECO:0007669"/>
    <property type="project" value="InterPro"/>
</dbReference>
<name>A0A0W1JPD5_DESHA</name>
<feature type="domain" description="FMN-binding" evidence="2">
    <location>
        <begin position="47"/>
        <end position="121"/>
    </location>
</feature>
<evidence type="ECO:0000256" key="1">
    <source>
        <dbReference type="SAM" id="SignalP"/>
    </source>
</evidence>
<dbReference type="InterPro" id="IPR007329">
    <property type="entry name" value="FMN-bd"/>
</dbReference>
<dbReference type="OrthoDB" id="9806398at2"/>
<feature type="chain" id="PRO_5038893969" evidence="1">
    <location>
        <begin position="27"/>
        <end position="122"/>
    </location>
</feature>
<organism evidence="3 4">
    <name type="scientific">Desulfitobacterium hafniense</name>
    <name type="common">Desulfitobacterium frappieri</name>
    <dbReference type="NCBI Taxonomy" id="49338"/>
    <lineage>
        <taxon>Bacteria</taxon>
        <taxon>Bacillati</taxon>
        <taxon>Bacillota</taxon>
        <taxon>Clostridia</taxon>
        <taxon>Eubacteriales</taxon>
        <taxon>Desulfitobacteriaceae</taxon>
        <taxon>Desulfitobacterium</taxon>
    </lineage>
</organism>
<accession>A0A0W1JPD5</accession>